<reference evidence="4 5" key="1">
    <citation type="submission" date="2015-10" db="EMBL/GenBank/DDBJ databases">
        <title>Mycobacterium gordonae draft genome assembly.</title>
        <authorList>
            <person name="Ustinova V."/>
            <person name="Smirnova T."/>
            <person name="Blagodatskikh K."/>
            <person name="Varlamov D."/>
            <person name="Larionova E."/>
            <person name="Chernousova L."/>
        </authorList>
    </citation>
    <scope>NUCLEOTIDE SEQUENCE [LARGE SCALE GENOMIC DNA]</scope>
    <source>
        <strain evidence="4 5">CTRI 14-8773</strain>
    </source>
</reference>
<dbReference type="InterPro" id="IPR057326">
    <property type="entry name" value="KR_dom"/>
</dbReference>
<dbReference type="Pfam" id="PF13561">
    <property type="entry name" value="adh_short_C2"/>
    <property type="match status" value="1"/>
</dbReference>
<comment type="similarity">
    <text evidence="1">Belongs to the short-chain dehydrogenases/reductases (SDR) family.</text>
</comment>
<protein>
    <submittedName>
        <fullName evidence="4">Short-chain dehydrogenase</fullName>
    </submittedName>
</protein>
<dbReference type="GO" id="GO:0016491">
    <property type="term" value="F:oxidoreductase activity"/>
    <property type="evidence" value="ECO:0007669"/>
    <property type="project" value="UniProtKB-KW"/>
</dbReference>
<evidence type="ECO:0000313" key="4">
    <source>
        <dbReference type="EMBL" id="KQH77592.1"/>
    </source>
</evidence>
<dbReference type="Gene3D" id="3.40.50.720">
    <property type="entry name" value="NAD(P)-binding Rossmann-like Domain"/>
    <property type="match status" value="1"/>
</dbReference>
<keyword evidence="2" id="KW-0560">Oxidoreductase</keyword>
<proteinExistence type="inferred from homology"/>
<name>A0A0Q2UAU9_MYCGO</name>
<evidence type="ECO:0000259" key="3">
    <source>
        <dbReference type="SMART" id="SM00822"/>
    </source>
</evidence>
<dbReference type="InterPro" id="IPR036291">
    <property type="entry name" value="NAD(P)-bd_dom_sf"/>
</dbReference>
<evidence type="ECO:0000313" key="5">
    <source>
        <dbReference type="Proteomes" id="UP000051677"/>
    </source>
</evidence>
<dbReference type="PANTHER" id="PTHR43639:SF1">
    <property type="entry name" value="SHORT-CHAIN DEHYDROGENASE_REDUCTASE FAMILY PROTEIN"/>
    <property type="match status" value="1"/>
</dbReference>
<dbReference type="Proteomes" id="UP000051677">
    <property type="component" value="Unassembled WGS sequence"/>
</dbReference>
<sequence>MTLDGHTVLVTGAGGGVGQGIARALALDGAHVFVATRSENGRALAAELNDGGCQASWVRCDVTVSTSVVDAVEAALTETGRLDALVHNATSNASSQPHRLQDVDDALWQDHIGVSLTGAYHCASAAFEALRARAGTFLVMTSPAGMEGSATLPLYATMKGALRGFAKSLAREWGPHGVTVNAVSPLAYSPALNAAIEAEPAMEERLARRIPLGRIGDPQTDIGSAVSFLVGPGARYLTGQTIGVDGGHFTTI</sequence>
<comment type="caution">
    <text evidence="4">The sequence shown here is derived from an EMBL/GenBank/DDBJ whole genome shotgun (WGS) entry which is preliminary data.</text>
</comment>
<dbReference type="RefSeq" id="WP_055579510.1">
    <property type="nucleotide sequence ID" value="NZ_LKTM01000310.1"/>
</dbReference>
<dbReference type="CDD" id="cd05233">
    <property type="entry name" value="SDR_c"/>
    <property type="match status" value="1"/>
</dbReference>
<feature type="domain" description="Ketoreductase" evidence="3">
    <location>
        <begin position="6"/>
        <end position="188"/>
    </location>
</feature>
<dbReference type="AlphaFoldDB" id="A0A0Q2UAU9"/>
<dbReference type="PANTHER" id="PTHR43639">
    <property type="entry name" value="OXIDOREDUCTASE, SHORT-CHAIN DEHYDROGENASE/REDUCTASE FAMILY (AFU_ORTHOLOGUE AFUA_5G02870)"/>
    <property type="match status" value="1"/>
</dbReference>
<dbReference type="FunFam" id="3.40.50.720:FF:000084">
    <property type="entry name" value="Short-chain dehydrogenase reductase"/>
    <property type="match status" value="1"/>
</dbReference>
<accession>A0A0Q2UAU9</accession>
<dbReference type="InterPro" id="IPR002347">
    <property type="entry name" value="SDR_fam"/>
</dbReference>
<evidence type="ECO:0000256" key="1">
    <source>
        <dbReference type="ARBA" id="ARBA00006484"/>
    </source>
</evidence>
<dbReference type="SUPFAM" id="SSF51735">
    <property type="entry name" value="NAD(P)-binding Rossmann-fold domains"/>
    <property type="match status" value="1"/>
</dbReference>
<dbReference type="OrthoDB" id="4380821at2"/>
<dbReference type="PRINTS" id="PR00081">
    <property type="entry name" value="GDHRDH"/>
</dbReference>
<gene>
    <name evidence="4" type="ORF">AO501_33425</name>
</gene>
<evidence type="ECO:0000256" key="2">
    <source>
        <dbReference type="ARBA" id="ARBA00023002"/>
    </source>
</evidence>
<organism evidence="4 5">
    <name type="scientific">Mycobacterium gordonae</name>
    <dbReference type="NCBI Taxonomy" id="1778"/>
    <lineage>
        <taxon>Bacteria</taxon>
        <taxon>Bacillati</taxon>
        <taxon>Actinomycetota</taxon>
        <taxon>Actinomycetes</taxon>
        <taxon>Mycobacteriales</taxon>
        <taxon>Mycobacteriaceae</taxon>
        <taxon>Mycobacterium</taxon>
    </lineage>
</organism>
<dbReference type="SMART" id="SM00822">
    <property type="entry name" value="PKS_KR"/>
    <property type="match status" value="1"/>
</dbReference>
<dbReference type="EMBL" id="LKTM01000310">
    <property type="protein sequence ID" value="KQH77592.1"/>
    <property type="molecule type" value="Genomic_DNA"/>
</dbReference>